<gene>
    <name evidence="1" type="ORF">GCM10009550_46890</name>
</gene>
<accession>A0ABP4C0P3</accession>
<keyword evidence="2" id="KW-1185">Reference proteome</keyword>
<evidence type="ECO:0000313" key="1">
    <source>
        <dbReference type="EMBL" id="GAA0958386.1"/>
    </source>
</evidence>
<dbReference type="RefSeq" id="WP_344243066.1">
    <property type="nucleotide sequence ID" value="NZ_BAAAHH010000020.1"/>
</dbReference>
<comment type="caution">
    <text evidence="1">The sequence shown here is derived from an EMBL/GenBank/DDBJ whole genome shotgun (WGS) entry which is preliminary data.</text>
</comment>
<evidence type="ECO:0000313" key="2">
    <source>
        <dbReference type="Proteomes" id="UP001500665"/>
    </source>
</evidence>
<proteinExistence type="predicted"/>
<dbReference type="Proteomes" id="UP001500665">
    <property type="component" value="Unassembled WGS sequence"/>
</dbReference>
<organism evidence="1 2">
    <name type="scientific">Actinocorallia libanotica</name>
    <dbReference type="NCBI Taxonomy" id="46162"/>
    <lineage>
        <taxon>Bacteria</taxon>
        <taxon>Bacillati</taxon>
        <taxon>Actinomycetota</taxon>
        <taxon>Actinomycetes</taxon>
        <taxon>Streptosporangiales</taxon>
        <taxon>Thermomonosporaceae</taxon>
        <taxon>Actinocorallia</taxon>
    </lineage>
</organism>
<sequence length="62" mass="6619">MPRARTTLGAALAAVLVAWSMAVVGIGLELTTAMRMYDYGHRSAVVVCIIDQGSAIVRRKIS</sequence>
<protein>
    <submittedName>
        <fullName evidence="1">Uncharacterized protein</fullName>
    </submittedName>
</protein>
<reference evidence="2" key="1">
    <citation type="journal article" date="2019" name="Int. J. Syst. Evol. Microbiol.">
        <title>The Global Catalogue of Microorganisms (GCM) 10K type strain sequencing project: providing services to taxonomists for standard genome sequencing and annotation.</title>
        <authorList>
            <consortium name="The Broad Institute Genomics Platform"/>
            <consortium name="The Broad Institute Genome Sequencing Center for Infectious Disease"/>
            <person name="Wu L."/>
            <person name="Ma J."/>
        </authorList>
    </citation>
    <scope>NUCLEOTIDE SEQUENCE [LARGE SCALE GENOMIC DNA]</scope>
    <source>
        <strain evidence="2">JCM 10696</strain>
    </source>
</reference>
<name>A0ABP4C0P3_9ACTN</name>
<dbReference type="EMBL" id="BAAAHH010000020">
    <property type="protein sequence ID" value="GAA0958386.1"/>
    <property type="molecule type" value="Genomic_DNA"/>
</dbReference>